<dbReference type="Gene3D" id="2.130.10.10">
    <property type="entry name" value="YVTN repeat-like/Quinoprotein amine dehydrogenase"/>
    <property type="match status" value="2"/>
</dbReference>
<name>A0A2N0VE35_9BACT</name>
<dbReference type="AlphaFoldDB" id="A0A2N0VE35"/>
<dbReference type="SUPFAM" id="SSF63829">
    <property type="entry name" value="Calcium-dependent phosphotriesterase"/>
    <property type="match status" value="1"/>
</dbReference>
<keyword evidence="1" id="KW-0732">Signal</keyword>
<dbReference type="GO" id="GO:0016829">
    <property type="term" value="F:lyase activity"/>
    <property type="evidence" value="ECO:0007669"/>
    <property type="project" value="UniProtKB-KW"/>
</dbReference>
<dbReference type="Pfam" id="PF24684">
    <property type="entry name" value="Vgb_lyase"/>
    <property type="match status" value="1"/>
</dbReference>
<dbReference type="Proteomes" id="UP000233398">
    <property type="component" value="Unassembled WGS sequence"/>
</dbReference>
<proteinExistence type="predicted"/>
<dbReference type="InterPro" id="IPR015943">
    <property type="entry name" value="WD40/YVTN_repeat-like_dom_sf"/>
</dbReference>
<comment type="caution">
    <text evidence="2">The sequence shown here is derived from an EMBL/GenBank/DDBJ whole genome shotgun (WGS) entry which is preliminary data.</text>
</comment>
<evidence type="ECO:0000256" key="1">
    <source>
        <dbReference type="SAM" id="SignalP"/>
    </source>
</evidence>
<keyword evidence="2" id="KW-0456">Lyase</keyword>
<feature type="chain" id="PRO_5014949078" evidence="1">
    <location>
        <begin position="22"/>
        <end position="338"/>
    </location>
</feature>
<organism evidence="2 3">
    <name type="scientific">Rhodohalobacter barkolensis</name>
    <dbReference type="NCBI Taxonomy" id="2053187"/>
    <lineage>
        <taxon>Bacteria</taxon>
        <taxon>Pseudomonadati</taxon>
        <taxon>Balneolota</taxon>
        <taxon>Balneolia</taxon>
        <taxon>Balneolales</taxon>
        <taxon>Balneolaceae</taxon>
        <taxon>Rhodohalobacter</taxon>
    </lineage>
</organism>
<dbReference type="PANTHER" id="PTHR40274:SF3">
    <property type="entry name" value="VIRGINIAMYCIN B LYASE"/>
    <property type="match status" value="1"/>
</dbReference>
<protein>
    <submittedName>
        <fullName evidence="2">Lyase</fullName>
    </submittedName>
</protein>
<feature type="signal peptide" evidence="1">
    <location>
        <begin position="1"/>
        <end position="21"/>
    </location>
</feature>
<dbReference type="PANTHER" id="PTHR40274">
    <property type="entry name" value="VIRGINIAMYCIN B LYASE"/>
    <property type="match status" value="1"/>
</dbReference>
<accession>A0A2N0VE35</accession>
<gene>
    <name evidence="2" type="ORF">CWD77_13640</name>
</gene>
<reference evidence="2 3" key="1">
    <citation type="submission" date="2017-11" db="EMBL/GenBank/DDBJ databases">
        <title>Rhodohalobacter 15182 sp. nov., isolated from a salt lake.</title>
        <authorList>
            <person name="Han S."/>
        </authorList>
    </citation>
    <scope>NUCLEOTIDE SEQUENCE [LARGE SCALE GENOMIC DNA]</scope>
    <source>
        <strain evidence="2 3">15182</strain>
    </source>
</reference>
<dbReference type="OrthoDB" id="2633250at2"/>
<keyword evidence="3" id="KW-1185">Reference proteome</keyword>
<dbReference type="RefSeq" id="WP_101074140.1">
    <property type="nucleotide sequence ID" value="NZ_PISP01000006.1"/>
</dbReference>
<dbReference type="InterPro" id="IPR051344">
    <property type="entry name" value="Vgb"/>
</dbReference>
<evidence type="ECO:0000313" key="3">
    <source>
        <dbReference type="Proteomes" id="UP000233398"/>
    </source>
</evidence>
<evidence type="ECO:0000313" key="2">
    <source>
        <dbReference type="EMBL" id="PKD42456.1"/>
    </source>
</evidence>
<sequence>MKSTLSLLAVFLFLGCANQDAEQAETNAPAEVIVSVEEWDVPFDDTRSRDPYVAPDETVYFAGQRAHYVGHFNPETEEFRELPLEDGAGPHTVTVADDGTVWYAGNRAQHIGKMDPETGEITKYMMEDDYARDPHTFAFDKDGNIWFTAQGGNGVGYFNVETGEATVIPVPTERARPYGIRMAPDQETPWIALFGTNKLATVDPETMELTEIELPREEIRPRRLDVTSDGNVWYGDYATGKIGKYNPTDGSIQEWDMPDGEDSRPYAVLKDHKDRIWLGVSGSDPSKLVAFDTESEEFVASQVIESAEGSIRHMDFDERTNSMWFGTDTGHIGRIVVN</sequence>
<dbReference type="PROSITE" id="PS51257">
    <property type="entry name" value="PROKAR_LIPOPROTEIN"/>
    <property type="match status" value="1"/>
</dbReference>
<dbReference type="EMBL" id="PISP01000006">
    <property type="protein sequence ID" value="PKD42456.1"/>
    <property type="molecule type" value="Genomic_DNA"/>
</dbReference>